<gene>
    <name evidence="1" type="ORF">CR513_22611</name>
</gene>
<dbReference type="EMBL" id="QJKJ01004246">
    <property type="protein sequence ID" value="RDX94948.1"/>
    <property type="molecule type" value="Genomic_DNA"/>
</dbReference>
<dbReference type="OrthoDB" id="2431547at2759"/>
<proteinExistence type="predicted"/>
<evidence type="ECO:0000313" key="1">
    <source>
        <dbReference type="EMBL" id="RDX94948.1"/>
    </source>
</evidence>
<comment type="caution">
    <text evidence="1">The sequence shown here is derived from an EMBL/GenBank/DDBJ whole genome shotgun (WGS) entry which is preliminary data.</text>
</comment>
<reference evidence="1" key="1">
    <citation type="submission" date="2018-05" db="EMBL/GenBank/DDBJ databases">
        <title>Draft genome of Mucuna pruriens seed.</title>
        <authorList>
            <person name="Nnadi N.E."/>
            <person name="Vos R."/>
            <person name="Hasami M.H."/>
            <person name="Devisetty U.K."/>
            <person name="Aguiy J.C."/>
        </authorList>
    </citation>
    <scope>NUCLEOTIDE SEQUENCE [LARGE SCALE GENOMIC DNA]</scope>
    <source>
        <strain evidence="1">JCA_2017</strain>
    </source>
</reference>
<sequence>MEVRKVLLENKELLYAFSTNMLLHAYSSSVISLPDVFLDDIPLRLPPLRGIEHYIDVSPRASLPNKAAYKTNPKEGKEIQKQLGKLLAKGWVRESMSPCASSMILVPKKDGA</sequence>
<dbReference type="InterPro" id="IPR043502">
    <property type="entry name" value="DNA/RNA_pol_sf"/>
</dbReference>
<organism evidence="1 2">
    <name type="scientific">Mucuna pruriens</name>
    <name type="common">Velvet bean</name>
    <name type="synonym">Dolichos pruriens</name>
    <dbReference type="NCBI Taxonomy" id="157652"/>
    <lineage>
        <taxon>Eukaryota</taxon>
        <taxon>Viridiplantae</taxon>
        <taxon>Streptophyta</taxon>
        <taxon>Embryophyta</taxon>
        <taxon>Tracheophyta</taxon>
        <taxon>Spermatophyta</taxon>
        <taxon>Magnoliopsida</taxon>
        <taxon>eudicotyledons</taxon>
        <taxon>Gunneridae</taxon>
        <taxon>Pentapetalae</taxon>
        <taxon>rosids</taxon>
        <taxon>fabids</taxon>
        <taxon>Fabales</taxon>
        <taxon>Fabaceae</taxon>
        <taxon>Papilionoideae</taxon>
        <taxon>50 kb inversion clade</taxon>
        <taxon>NPAAA clade</taxon>
        <taxon>indigoferoid/millettioid clade</taxon>
        <taxon>Phaseoleae</taxon>
        <taxon>Mucuna</taxon>
    </lineage>
</organism>
<evidence type="ECO:0000313" key="2">
    <source>
        <dbReference type="Proteomes" id="UP000257109"/>
    </source>
</evidence>
<dbReference type="AlphaFoldDB" id="A0A371GWM8"/>
<accession>A0A371GWM8</accession>
<dbReference type="PANTHER" id="PTHR35046">
    <property type="entry name" value="ZINC KNUCKLE (CCHC-TYPE) FAMILY PROTEIN"/>
    <property type="match status" value="1"/>
</dbReference>
<feature type="non-terminal residue" evidence="1">
    <location>
        <position position="1"/>
    </location>
</feature>
<dbReference type="Gene3D" id="3.10.10.10">
    <property type="entry name" value="HIV Type 1 Reverse Transcriptase, subunit A, domain 1"/>
    <property type="match status" value="1"/>
</dbReference>
<keyword evidence="2" id="KW-1185">Reference proteome</keyword>
<protein>
    <submittedName>
        <fullName evidence="1">Uncharacterized protein</fullName>
    </submittedName>
</protein>
<dbReference type="SUPFAM" id="SSF56672">
    <property type="entry name" value="DNA/RNA polymerases"/>
    <property type="match status" value="1"/>
</dbReference>
<name>A0A371GWM8_MUCPR</name>
<dbReference type="PANTHER" id="PTHR35046:SF26">
    <property type="entry name" value="RNA-DIRECTED DNA POLYMERASE"/>
    <property type="match status" value="1"/>
</dbReference>
<dbReference type="Proteomes" id="UP000257109">
    <property type="component" value="Unassembled WGS sequence"/>
</dbReference>